<evidence type="ECO:0000313" key="3">
    <source>
        <dbReference type="EMBL" id="MBE9028487.1"/>
    </source>
</evidence>
<feature type="signal peptide" evidence="2">
    <location>
        <begin position="1"/>
        <end position="23"/>
    </location>
</feature>
<dbReference type="PROSITE" id="PS51257">
    <property type="entry name" value="PROKAR_LIPOPROTEIN"/>
    <property type="match status" value="1"/>
</dbReference>
<gene>
    <name evidence="3" type="ORF">IQ266_01790</name>
</gene>
<proteinExistence type="predicted"/>
<keyword evidence="1 2" id="KW-0732">Signal</keyword>
<dbReference type="Gene3D" id="3.40.190.10">
    <property type="entry name" value="Periplasmic binding protein-like II"/>
    <property type="match status" value="2"/>
</dbReference>
<dbReference type="RefSeq" id="WP_264323309.1">
    <property type="nucleotide sequence ID" value="NZ_JADEXQ010000004.1"/>
</dbReference>
<keyword evidence="4" id="KW-1185">Reference proteome</keyword>
<organism evidence="3 4">
    <name type="scientific">Romeriopsis navalis LEGE 11480</name>
    <dbReference type="NCBI Taxonomy" id="2777977"/>
    <lineage>
        <taxon>Bacteria</taxon>
        <taxon>Bacillati</taxon>
        <taxon>Cyanobacteriota</taxon>
        <taxon>Cyanophyceae</taxon>
        <taxon>Leptolyngbyales</taxon>
        <taxon>Leptolyngbyaceae</taxon>
        <taxon>Romeriopsis</taxon>
        <taxon>Romeriopsis navalis</taxon>
    </lineage>
</organism>
<reference evidence="3" key="1">
    <citation type="submission" date="2020-10" db="EMBL/GenBank/DDBJ databases">
        <authorList>
            <person name="Castelo-Branco R."/>
            <person name="Eusebio N."/>
            <person name="Adriana R."/>
            <person name="Vieira A."/>
            <person name="Brugerolle De Fraissinette N."/>
            <person name="Rezende De Castro R."/>
            <person name="Schneider M.P."/>
            <person name="Vasconcelos V."/>
            <person name="Leao P.N."/>
        </authorList>
    </citation>
    <scope>NUCLEOTIDE SEQUENCE</scope>
    <source>
        <strain evidence="3">LEGE 11480</strain>
    </source>
</reference>
<dbReference type="PANTHER" id="PTHR30222">
    <property type="entry name" value="SPERMIDINE/PUTRESCINE-BINDING PERIPLASMIC PROTEIN"/>
    <property type="match status" value="1"/>
</dbReference>
<accession>A0A928Z1Y5</accession>
<feature type="chain" id="PRO_5037389698" evidence="2">
    <location>
        <begin position="24"/>
        <end position="409"/>
    </location>
</feature>
<evidence type="ECO:0000313" key="4">
    <source>
        <dbReference type="Proteomes" id="UP000625316"/>
    </source>
</evidence>
<dbReference type="PANTHER" id="PTHR30222:SF17">
    <property type="entry name" value="SPERMIDINE_PUTRESCINE-BINDING PERIPLASMIC PROTEIN"/>
    <property type="match status" value="1"/>
</dbReference>
<dbReference type="Proteomes" id="UP000625316">
    <property type="component" value="Unassembled WGS sequence"/>
</dbReference>
<dbReference type="Pfam" id="PF13343">
    <property type="entry name" value="SBP_bac_6"/>
    <property type="match status" value="1"/>
</dbReference>
<evidence type="ECO:0000256" key="1">
    <source>
        <dbReference type="ARBA" id="ARBA00022729"/>
    </source>
</evidence>
<sequence>MMNRRSVLRMGLGLGSLSLSSLALTGCQATGAKVPRVIGLKKSVPPQLVNQFRKQVNDAEASQLDYSQSSQLAEIFQQLQTWQQAAQDKLPPDNSWLPKFKLPWNPPANTIDNVADLVTQGDYWLAIAIKQGLIEPLDATAWSHWENVDPIWQRLAQRNSQGQIRPDGKIWAAPYRWGATVIAYRKDLLAEQNIPPPTDWGDLFDARLQGRLSLPDSPQAVIGLALKYLGQSYRDAKTNQPTDLDQIKTLEPTLQQLQQQAKFYSSDTYLQPLILGHTWMAVGASSELLEQLRTRSDLAVVVPQSGTTLWADMWVRPKRGKIRSDRQYNDWINAFWEPEFAAKLALLSRGGTPVKGLEIAASATAKQQNPLLNLPADVWAKCEPLAQLDPASAAQYGNLWQKIRQSVPA</sequence>
<protein>
    <submittedName>
        <fullName evidence="3">Extracellular solute-binding protein</fullName>
    </submittedName>
</protein>
<evidence type="ECO:0000256" key="2">
    <source>
        <dbReference type="SAM" id="SignalP"/>
    </source>
</evidence>
<comment type="caution">
    <text evidence="3">The sequence shown here is derived from an EMBL/GenBank/DDBJ whole genome shotgun (WGS) entry which is preliminary data.</text>
</comment>
<dbReference type="AlphaFoldDB" id="A0A928Z1Y5"/>
<dbReference type="SUPFAM" id="SSF53850">
    <property type="entry name" value="Periplasmic binding protein-like II"/>
    <property type="match status" value="1"/>
</dbReference>
<name>A0A928Z1Y5_9CYAN</name>
<dbReference type="EMBL" id="JADEXQ010000004">
    <property type="protein sequence ID" value="MBE9028487.1"/>
    <property type="molecule type" value="Genomic_DNA"/>
</dbReference>